<protein>
    <submittedName>
        <fullName evidence="2">Uncharacterized protein</fullName>
    </submittedName>
</protein>
<feature type="compositionally biased region" description="Pro residues" evidence="1">
    <location>
        <begin position="48"/>
        <end position="62"/>
    </location>
</feature>
<name>A0A9X3NI36_9ACTN</name>
<feature type="non-terminal residue" evidence="2">
    <location>
        <position position="62"/>
    </location>
</feature>
<accession>A0A9X3NI36</accession>
<proteinExistence type="predicted"/>
<keyword evidence="3" id="KW-1185">Reference proteome</keyword>
<comment type="caution">
    <text evidence="2">The sequence shown here is derived from an EMBL/GenBank/DDBJ whole genome shotgun (WGS) entry which is preliminary data.</text>
</comment>
<evidence type="ECO:0000313" key="2">
    <source>
        <dbReference type="EMBL" id="MDA0185527.1"/>
    </source>
</evidence>
<evidence type="ECO:0000256" key="1">
    <source>
        <dbReference type="SAM" id="MobiDB-lite"/>
    </source>
</evidence>
<sequence length="62" mass="6473">MSRALDFFISPAPEPPTTDTARVPRKQRTRAHARRTSAAPAPGSAPRAPAPHVPPASAPPAL</sequence>
<feature type="region of interest" description="Disordered" evidence="1">
    <location>
        <begin position="1"/>
        <end position="62"/>
    </location>
</feature>
<gene>
    <name evidence="2" type="ORF">OJ997_34800</name>
</gene>
<feature type="compositionally biased region" description="Low complexity" evidence="1">
    <location>
        <begin position="36"/>
        <end position="47"/>
    </location>
</feature>
<organism evidence="2 3">
    <name type="scientific">Solirubrobacter phytolaccae</name>
    <dbReference type="NCBI Taxonomy" id="1404360"/>
    <lineage>
        <taxon>Bacteria</taxon>
        <taxon>Bacillati</taxon>
        <taxon>Actinomycetota</taxon>
        <taxon>Thermoleophilia</taxon>
        <taxon>Solirubrobacterales</taxon>
        <taxon>Solirubrobacteraceae</taxon>
        <taxon>Solirubrobacter</taxon>
    </lineage>
</organism>
<feature type="compositionally biased region" description="Basic residues" evidence="1">
    <location>
        <begin position="23"/>
        <end position="35"/>
    </location>
</feature>
<dbReference type="AlphaFoldDB" id="A0A9X3NI36"/>
<evidence type="ECO:0000313" key="3">
    <source>
        <dbReference type="Proteomes" id="UP001147653"/>
    </source>
</evidence>
<dbReference type="EMBL" id="JAPDDP010000119">
    <property type="protein sequence ID" value="MDA0185527.1"/>
    <property type="molecule type" value="Genomic_DNA"/>
</dbReference>
<dbReference type="Proteomes" id="UP001147653">
    <property type="component" value="Unassembled WGS sequence"/>
</dbReference>
<reference evidence="2" key="1">
    <citation type="submission" date="2022-10" db="EMBL/GenBank/DDBJ databases">
        <title>The WGS of Solirubrobacter phytolaccae KCTC 29190.</title>
        <authorList>
            <person name="Jiang Z."/>
        </authorList>
    </citation>
    <scope>NUCLEOTIDE SEQUENCE</scope>
    <source>
        <strain evidence="2">KCTC 29190</strain>
    </source>
</reference>